<feature type="binding site" evidence="3">
    <location>
        <position position="120"/>
    </location>
    <ligand>
        <name>substrate</name>
    </ligand>
</feature>
<dbReference type="SUPFAM" id="SSF63829">
    <property type="entry name" value="Calcium-dependent phosphotriesterase"/>
    <property type="match status" value="1"/>
</dbReference>
<accession>A0A9X1LDL2</accession>
<reference evidence="6" key="1">
    <citation type="submission" date="2021-10" db="EMBL/GenBank/DDBJ databases">
        <title>Roseicella aerolatum sp. nov., isolated from aerosols of e-waste dismantling site.</title>
        <authorList>
            <person name="Qin T."/>
        </authorList>
    </citation>
    <scope>NUCLEOTIDE SEQUENCE</scope>
    <source>
        <strain evidence="6">GB24</strain>
    </source>
</reference>
<proteinExistence type="inferred from homology"/>
<keyword evidence="3" id="KW-0479">Metal-binding</keyword>
<protein>
    <submittedName>
        <fullName evidence="6">SMP-30/gluconolactonase/LRE family protein</fullName>
    </submittedName>
</protein>
<dbReference type="PANTHER" id="PTHR10907:SF47">
    <property type="entry name" value="REGUCALCIN"/>
    <property type="match status" value="1"/>
</dbReference>
<dbReference type="InterPro" id="IPR013658">
    <property type="entry name" value="SGL"/>
</dbReference>
<keyword evidence="3" id="KW-0862">Zinc</keyword>
<dbReference type="GO" id="GO:0005509">
    <property type="term" value="F:calcium ion binding"/>
    <property type="evidence" value="ECO:0007669"/>
    <property type="project" value="TreeGrafter"/>
</dbReference>
<evidence type="ECO:0000256" key="4">
    <source>
        <dbReference type="SAM" id="MobiDB-lite"/>
    </source>
</evidence>
<dbReference type="InterPro" id="IPR011042">
    <property type="entry name" value="6-blade_b-propeller_TolB-like"/>
</dbReference>
<dbReference type="PANTHER" id="PTHR10907">
    <property type="entry name" value="REGUCALCIN"/>
    <property type="match status" value="1"/>
</dbReference>
<dbReference type="GO" id="GO:0019853">
    <property type="term" value="P:L-ascorbic acid biosynthetic process"/>
    <property type="evidence" value="ECO:0007669"/>
    <property type="project" value="TreeGrafter"/>
</dbReference>
<dbReference type="Pfam" id="PF08450">
    <property type="entry name" value="SGL"/>
    <property type="match status" value="1"/>
</dbReference>
<evidence type="ECO:0000313" key="6">
    <source>
        <dbReference type="EMBL" id="MCB4824962.1"/>
    </source>
</evidence>
<feature type="compositionally biased region" description="Gly residues" evidence="4">
    <location>
        <begin position="255"/>
        <end position="264"/>
    </location>
</feature>
<feature type="region of interest" description="Disordered" evidence="4">
    <location>
        <begin position="255"/>
        <end position="300"/>
    </location>
</feature>
<comment type="caution">
    <text evidence="6">The sequence shown here is derived from an EMBL/GenBank/DDBJ whole genome shotgun (WGS) entry which is preliminary data.</text>
</comment>
<dbReference type="GO" id="GO:0004341">
    <property type="term" value="F:gluconolactonase activity"/>
    <property type="evidence" value="ECO:0007669"/>
    <property type="project" value="TreeGrafter"/>
</dbReference>
<feature type="binding site" evidence="3">
    <location>
        <position position="196"/>
    </location>
    <ligand>
        <name>a divalent metal cation</name>
        <dbReference type="ChEBI" id="CHEBI:60240"/>
    </ligand>
</feature>
<comment type="cofactor">
    <cofactor evidence="3">
        <name>Zn(2+)</name>
        <dbReference type="ChEBI" id="CHEBI:29105"/>
    </cofactor>
    <text evidence="3">Binds 1 divalent metal cation per subunit.</text>
</comment>
<sequence length="300" mass="32420">MTGARLVWAAGARLGEGALWDDRLARLWWVDIEGRRLHRTDAAGRDRASWHLPHRPGHVALTEDPERLVLGLQPGLFLCAPRTGRIDPLAVPEGHTAAHRLNDGKVDGAGRLWFGTMGIDEQPGSGALHRLERPGRCLRLEGPFTVPNGPAFSPDGGRLYLADSPARRVFVMEIEDGRPVRRREFLRFAEEEGYPDGMTVDAEGCIWVAHWDGGRVSRFAPDGARLQSIALPAARVTSCAFGGEGLRTLFITTAGGRGRPGGAPEGEPPEGGLFAVDTATSGLPAGRVRLGQEVGPDRMR</sequence>
<dbReference type="Proteomes" id="UP001139311">
    <property type="component" value="Unassembled WGS sequence"/>
</dbReference>
<evidence type="ECO:0000256" key="1">
    <source>
        <dbReference type="ARBA" id="ARBA00008853"/>
    </source>
</evidence>
<dbReference type="InterPro" id="IPR005511">
    <property type="entry name" value="SMP-30"/>
</dbReference>
<evidence type="ECO:0000256" key="2">
    <source>
        <dbReference type="PIRSR" id="PIRSR605511-1"/>
    </source>
</evidence>
<feature type="binding site" evidence="3">
    <location>
        <position position="102"/>
    </location>
    <ligand>
        <name>substrate</name>
    </ligand>
</feature>
<name>A0A9X1LDL2_9PROT</name>
<keyword evidence="7" id="KW-1185">Reference proteome</keyword>
<evidence type="ECO:0000259" key="5">
    <source>
        <dbReference type="Pfam" id="PF08450"/>
    </source>
</evidence>
<gene>
    <name evidence="6" type="ORF">LHA35_24855</name>
</gene>
<dbReference type="Gene3D" id="2.120.10.30">
    <property type="entry name" value="TolB, C-terminal domain"/>
    <property type="match status" value="1"/>
</dbReference>
<dbReference type="AlphaFoldDB" id="A0A9X1LDL2"/>
<feature type="domain" description="SMP-30/Gluconolactonase/LRE-like region" evidence="5">
    <location>
        <begin position="14"/>
        <end position="254"/>
    </location>
</feature>
<evidence type="ECO:0000256" key="3">
    <source>
        <dbReference type="PIRSR" id="PIRSR605511-2"/>
    </source>
</evidence>
<organism evidence="6 7">
    <name type="scientific">Roseicella aerolata</name>
    <dbReference type="NCBI Taxonomy" id="2883479"/>
    <lineage>
        <taxon>Bacteria</taxon>
        <taxon>Pseudomonadati</taxon>
        <taxon>Pseudomonadota</taxon>
        <taxon>Alphaproteobacteria</taxon>
        <taxon>Acetobacterales</taxon>
        <taxon>Roseomonadaceae</taxon>
        <taxon>Roseicella</taxon>
    </lineage>
</organism>
<dbReference type="EMBL" id="JAJAQI010000059">
    <property type="protein sequence ID" value="MCB4824962.1"/>
    <property type="molecule type" value="Genomic_DNA"/>
</dbReference>
<comment type="similarity">
    <text evidence="1">Belongs to the SMP-30/CGR1 family.</text>
</comment>
<feature type="active site" description="Proton donor/acceptor" evidence="2">
    <location>
        <position position="196"/>
    </location>
</feature>
<feature type="binding site" evidence="3">
    <location>
        <position position="100"/>
    </location>
    <ligand>
        <name>substrate</name>
    </ligand>
</feature>
<evidence type="ECO:0000313" key="7">
    <source>
        <dbReference type="Proteomes" id="UP001139311"/>
    </source>
</evidence>
<dbReference type="PRINTS" id="PR01790">
    <property type="entry name" value="SMP30FAMILY"/>
</dbReference>
<feature type="binding site" evidence="3">
    <location>
        <position position="148"/>
    </location>
    <ligand>
        <name>a divalent metal cation</name>
        <dbReference type="ChEBI" id="CHEBI:60240"/>
    </ligand>
</feature>
<feature type="binding site" evidence="3">
    <location>
        <position position="16"/>
    </location>
    <ligand>
        <name>a divalent metal cation</name>
        <dbReference type="ChEBI" id="CHEBI:60240"/>
    </ligand>
</feature>
<dbReference type="RefSeq" id="WP_226613572.1">
    <property type="nucleotide sequence ID" value="NZ_JAJAQI010000059.1"/>
</dbReference>